<feature type="compositionally biased region" description="Polar residues" evidence="1">
    <location>
        <begin position="324"/>
        <end position="336"/>
    </location>
</feature>
<feature type="compositionally biased region" description="Polar residues" evidence="1">
    <location>
        <begin position="47"/>
        <end position="56"/>
    </location>
</feature>
<feature type="region of interest" description="Disordered" evidence="1">
    <location>
        <begin position="143"/>
        <end position="174"/>
    </location>
</feature>
<proteinExistence type="predicted"/>
<organism evidence="2 3">
    <name type="scientific">Seiridium cardinale</name>
    <dbReference type="NCBI Taxonomy" id="138064"/>
    <lineage>
        <taxon>Eukaryota</taxon>
        <taxon>Fungi</taxon>
        <taxon>Dikarya</taxon>
        <taxon>Ascomycota</taxon>
        <taxon>Pezizomycotina</taxon>
        <taxon>Sordariomycetes</taxon>
        <taxon>Xylariomycetidae</taxon>
        <taxon>Amphisphaeriales</taxon>
        <taxon>Sporocadaceae</taxon>
        <taxon>Seiridium</taxon>
    </lineage>
</organism>
<sequence>MAESQTNAGTTTVMEAGERTARPNRGRFGRHRGGRGGRGRGGHAQAVTPNSQAQLVTGTTASASTSSLGGDVPAPPNSQSGRGSRRPRNVRRGGANAGQKTTFGAQRTFGGQLTTDQQAEGEEGGEETRVPGLRVEAKAFVPGQPTHHSRNAAEAVVPKGKAQHVRRGSKSVAPDLPTRIHEDITYGQYECVICTNEVLMKKPEQPGAQAPSGWRCPGCNSSMTEEPSIYHCWCGKEVNPKSIPGLPPHSSYRAFVESMFPRNGAARQITPMAGVARRSAETCFPAENMNAPAPVIRGYVAVVRYQYPHFATAAKSSKKFPASNAETELPHSTTGS</sequence>
<protein>
    <submittedName>
        <fullName evidence="2">Uncharacterized protein</fullName>
    </submittedName>
</protein>
<accession>A0ABR2XTB0</accession>
<dbReference type="Proteomes" id="UP001465668">
    <property type="component" value="Unassembled WGS sequence"/>
</dbReference>
<comment type="caution">
    <text evidence="2">The sequence shown here is derived from an EMBL/GenBank/DDBJ whole genome shotgun (WGS) entry which is preliminary data.</text>
</comment>
<feature type="region of interest" description="Disordered" evidence="1">
    <location>
        <begin position="316"/>
        <end position="336"/>
    </location>
</feature>
<reference evidence="2 3" key="1">
    <citation type="submission" date="2024-02" db="EMBL/GenBank/DDBJ databases">
        <title>First draft genome assembly of two strains of Seiridium cardinale.</title>
        <authorList>
            <person name="Emiliani G."/>
            <person name="Scali E."/>
        </authorList>
    </citation>
    <scope>NUCLEOTIDE SEQUENCE [LARGE SCALE GENOMIC DNA]</scope>
    <source>
        <strain evidence="2 3">BM-138-000479</strain>
    </source>
</reference>
<dbReference type="EMBL" id="JARVKM010000024">
    <property type="protein sequence ID" value="KAK9777027.1"/>
    <property type="molecule type" value="Genomic_DNA"/>
</dbReference>
<feature type="compositionally biased region" description="Basic residues" evidence="1">
    <location>
        <begin position="22"/>
        <end position="41"/>
    </location>
</feature>
<gene>
    <name evidence="2" type="ORF">SCAR479_06428</name>
</gene>
<evidence type="ECO:0000256" key="1">
    <source>
        <dbReference type="SAM" id="MobiDB-lite"/>
    </source>
</evidence>
<evidence type="ECO:0000313" key="3">
    <source>
        <dbReference type="Proteomes" id="UP001465668"/>
    </source>
</evidence>
<dbReference type="PANTHER" id="PTHR12360">
    <property type="entry name" value="NUCLEAR TRANSCRIPTION FACTOR, X-BOX BINDING 1 NFX1"/>
    <property type="match status" value="1"/>
</dbReference>
<dbReference type="PANTHER" id="PTHR12360:SF12">
    <property type="entry name" value="TRANSCRIPTIONAL REPRESSOR NF-X1"/>
    <property type="match status" value="1"/>
</dbReference>
<feature type="region of interest" description="Disordered" evidence="1">
    <location>
        <begin position="1"/>
        <end position="129"/>
    </location>
</feature>
<evidence type="ECO:0000313" key="2">
    <source>
        <dbReference type="EMBL" id="KAK9777027.1"/>
    </source>
</evidence>
<dbReference type="InterPro" id="IPR034078">
    <property type="entry name" value="NFX1_fam"/>
</dbReference>
<feature type="compositionally biased region" description="Low complexity" evidence="1">
    <location>
        <begin position="57"/>
        <end position="70"/>
    </location>
</feature>
<name>A0ABR2XTB0_9PEZI</name>
<feature type="compositionally biased region" description="Polar residues" evidence="1">
    <location>
        <begin position="1"/>
        <end position="13"/>
    </location>
</feature>
<keyword evidence="3" id="KW-1185">Reference proteome</keyword>
<feature type="compositionally biased region" description="Polar residues" evidence="1">
    <location>
        <begin position="99"/>
        <end position="118"/>
    </location>
</feature>